<protein>
    <recommendedName>
        <fullName evidence="4">NERD domain-containing protein</fullName>
    </recommendedName>
</protein>
<dbReference type="EMBL" id="ACWF01000167">
    <property type="protein sequence ID" value="EHL72699.1"/>
    <property type="molecule type" value="Genomic_DNA"/>
</dbReference>
<dbReference type="AlphaFoldDB" id="G9QQM3"/>
<name>G9QQM3_9BACI</name>
<feature type="compositionally biased region" description="Acidic residues" evidence="1">
    <location>
        <begin position="322"/>
        <end position="331"/>
    </location>
</feature>
<feature type="region of interest" description="Disordered" evidence="1">
    <location>
        <begin position="308"/>
        <end position="331"/>
    </location>
</feature>
<organism evidence="2 3">
    <name type="scientific">Bacillus smithii 7_3_47FAA</name>
    <dbReference type="NCBI Taxonomy" id="665952"/>
    <lineage>
        <taxon>Bacteria</taxon>
        <taxon>Bacillati</taxon>
        <taxon>Bacillota</taxon>
        <taxon>Bacilli</taxon>
        <taxon>Bacillales</taxon>
        <taxon>Bacillaceae</taxon>
        <taxon>Bacillus</taxon>
    </lineage>
</organism>
<gene>
    <name evidence="2" type="ORF">HMPREF1015_00590</name>
</gene>
<accession>G9QQM3</accession>
<dbReference type="InterPro" id="IPR012397">
    <property type="entry name" value="Pullulanase"/>
</dbReference>
<evidence type="ECO:0000313" key="3">
    <source>
        <dbReference type="Proteomes" id="UP000011747"/>
    </source>
</evidence>
<dbReference type="RefSeq" id="WP_003355699.1">
    <property type="nucleotide sequence ID" value="NZ_JH414764.1"/>
</dbReference>
<evidence type="ECO:0000256" key="1">
    <source>
        <dbReference type="SAM" id="MobiDB-lite"/>
    </source>
</evidence>
<evidence type="ECO:0008006" key="4">
    <source>
        <dbReference type="Google" id="ProtNLM"/>
    </source>
</evidence>
<reference evidence="2 3" key="1">
    <citation type="submission" date="2011-09" db="EMBL/GenBank/DDBJ databases">
        <title>The Genome Sequence of Bacillus smithii 7_3_47FAA.</title>
        <authorList>
            <consortium name="The Broad Institute Genome Sequencing Platform"/>
            <person name="Earl A."/>
            <person name="Ward D."/>
            <person name="Feldgarden M."/>
            <person name="Gevers D."/>
            <person name="Daigneault M."/>
            <person name="Strauss J."/>
            <person name="Allen-Vercoe E."/>
            <person name="Young S.K."/>
            <person name="Zeng Q."/>
            <person name="Gargeya S."/>
            <person name="Fitzgerald M."/>
            <person name="Haas B."/>
            <person name="Abouelleil A."/>
            <person name="Alvarado L."/>
            <person name="Arachchi H.M."/>
            <person name="Berlin A."/>
            <person name="Brown A."/>
            <person name="Chapman S.B."/>
            <person name="Chen Z."/>
            <person name="Dunbar C."/>
            <person name="Freedman E."/>
            <person name="Gearin G."/>
            <person name="Goldberg J."/>
            <person name="Griggs A."/>
            <person name="Gujja S."/>
            <person name="Heiman D."/>
            <person name="Howarth C."/>
            <person name="Larson L."/>
            <person name="Lui A."/>
            <person name="MacDonald P.J.P."/>
            <person name="Montmayeur A."/>
            <person name="Murphy C."/>
            <person name="Neiman D."/>
            <person name="Pearson M."/>
            <person name="Priest M."/>
            <person name="Roberts A."/>
            <person name="Saif S."/>
            <person name="Shea T."/>
            <person name="Shenoy N."/>
            <person name="Sisk P."/>
            <person name="Stolte C."/>
            <person name="Sykes S."/>
            <person name="Wortman J."/>
            <person name="Nusbaum C."/>
            <person name="Birren B."/>
        </authorList>
    </citation>
    <scope>NUCLEOTIDE SEQUENCE [LARGE SCALE GENOMIC DNA]</scope>
    <source>
        <strain evidence="2 3">7_3_47FAA</strain>
    </source>
</reference>
<evidence type="ECO:0000313" key="2">
    <source>
        <dbReference type="EMBL" id="EHL72699.1"/>
    </source>
</evidence>
<keyword evidence="3" id="KW-1185">Reference proteome</keyword>
<dbReference type="Proteomes" id="UP000011747">
    <property type="component" value="Unassembled WGS sequence"/>
</dbReference>
<dbReference type="PIRSF" id="PIRSF012560">
    <property type="entry name" value="Pullulanase"/>
    <property type="match status" value="1"/>
</dbReference>
<proteinExistence type="predicted"/>
<dbReference type="PATRIC" id="fig|665952.3.peg.3532"/>
<sequence length="331" mass="40097">MAQLIKLQDYVSRYQQDVYRYPSQFIRLKKQQWDKFVNWSEMQKQEHEGWAQEESLFYEDENKEKTNMFHKLKNMFRKRDFSMDEGENEKKESPFFQMDLSNMNELELKQFFLDQLFEFQIKWASSTLTETSYIDYKYFYDERLKYFLQRFPDTFLVMYKPILALKKAPVELDVLLLTPTELWCLTFLEEENRAVYFGSSDRFWIKKIGKKEKKVLSPVLSLQRMGVIVSKLFRTYNVDFPVKKAVISRNGYIDYPSPPFDLHIFDKKSYPKWFESMREFRSPLKMTQLKAAKTVLEFAETNSINRPEWDDEAEWPDHEIEIGDEAEDRTL</sequence>
<dbReference type="HOGENOM" id="CLU_873697_0_0_9"/>
<comment type="caution">
    <text evidence="2">The sequence shown here is derived from an EMBL/GenBank/DDBJ whole genome shotgun (WGS) entry which is preliminary data.</text>
</comment>